<sequence>MGWGSVIRGASAAASGSLSGGAIAGIVIGSIIGFGLLIGILSVIIPYCCDKCDTSSVQPQTVQVVKHSGNSQGMSNPAVPR</sequence>
<gene>
    <name evidence="2" type="ORF">KP79_PYT00058</name>
</gene>
<proteinExistence type="predicted"/>
<feature type="transmembrane region" description="Helical" evidence="1">
    <location>
        <begin position="21"/>
        <end position="47"/>
    </location>
</feature>
<evidence type="ECO:0000313" key="2">
    <source>
        <dbReference type="EMBL" id="OWF56449.1"/>
    </source>
</evidence>
<keyword evidence="1" id="KW-0472">Membrane</keyword>
<evidence type="ECO:0000256" key="1">
    <source>
        <dbReference type="SAM" id="Phobius"/>
    </source>
</evidence>
<organism evidence="2 3">
    <name type="scientific">Mizuhopecten yessoensis</name>
    <name type="common">Japanese scallop</name>
    <name type="synonym">Patinopecten yessoensis</name>
    <dbReference type="NCBI Taxonomy" id="6573"/>
    <lineage>
        <taxon>Eukaryota</taxon>
        <taxon>Metazoa</taxon>
        <taxon>Spiralia</taxon>
        <taxon>Lophotrochozoa</taxon>
        <taxon>Mollusca</taxon>
        <taxon>Bivalvia</taxon>
        <taxon>Autobranchia</taxon>
        <taxon>Pteriomorphia</taxon>
        <taxon>Pectinida</taxon>
        <taxon>Pectinoidea</taxon>
        <taxon>Pectinidae</taxon>
        <taxon>Mizuhopecten</taxon>
    </lineage>
</organism>
<keyword evidence="1" id="KW-0812">Transmembrane</keyword>
<evidence type="ECO:0000313" key="3">
    <source>
        <dbReference type="Proteomes" id="UP000242188"/>
    </source>
</evidence>
<comment type="caution">
    <text evidence="2">The sequence shown here is derived from an EMBL/GenBank/DDBJ whole genome shotgun (WGS) entry which is preliminary data.</text>
</comment>
<keyword evidence="3" id="KW-1185">Reference proteome</keyword>
<accession>A0A210R5X0</accession>
<dbReference type="EMBL" id="NEDP02000200">
    <property type="protein sequence ID" value="OWF56449.1"/>
    <property type="molecule type" value="Genomic_DNA"/>
</dbReference>
<protein>
    <submittedName>
        <fullName evidence="2">Uncharacterized protein</fullName>
    </submittedName>
</protein>
<name>A0A210R5X0_MIZYE</name>
<dbReference type="AlphaFoldDB" id="A0A210R5X0"/>
<reference evidence="2 3" key="1">
    <citation type="journal article" date="2017" name="Nat. Ecol. Evol.">
        <title>Scallop genome provides insights into evolution of bilaterian karyotype and development.</title>
        <authorList>
            <person name="Wang S."/>
            <person name="Zhang J."/>
            <person name="Jiao W."/>
            <person name="Li J."/>
            <person name="Xun X."/>
            <person name="Sun Y."/>
            <person name="Guo X."/>
            <person name="Huan P."/>
            <person name="Dong B."/>
            <person name="Zhang L."/>
            <person name="Hu X."/>
            <person name="Sun X."/>
            <person name="Wang J."/>
            <person name="Zhao C."/>
            <person name="Wang Y."/>
            <person name="Wang D."/>
            <person name="Huang X."/>
            <person name="Wang R."/>
            <person name="Lv J."/>
            <person name="Li Y."/>
            <person name="Zhang Z."/>
            <person name="Liu B."/>
            <person name="Lu W."/>
            <person name="Hui Y."/>
            <person name="Liang J."/>
            <person name="Zhou Z."/>
            <person name="Hou R."/>
            <person name="Li X."/>
            <person name="Liu Y."/>
            <person name="Li H."/>
            <person name="Ning X."/>
            <person name="Lin Y."/>
            <person name="Zhao L."/>
            <person name="Xing Q."/>
            <person name="Dou J."/>
            <person name="Li Y."/>
            <person name="Mao J."/>
            <person name="Guo H."/>
            <person name="Dou H."/>
            <person name="Li T."/>
            <person name="Mu C."/>
            <person name="Jiang W."/>
            <person name="Fu Q."/>
            <person name="Fu X."/>
            <person name="Miao Y."/>
            <person name="Liu J."/>
            <person name="Yu Q."/>
            <person name="Li R."/>
            <person name="Liao H."/>
            <person name="Li X."/>
            <person name="Kong Y."/>
            <person name="Jiang Z."/>
            <person name="Chourrout D."/>
            <person name="Li R."/>
            <person name="Bao Z."/>
        </authorList>
    </citation>
    <scope>NUCLEOTIDE SEQUENCE [LARGE SCALE GENOMIC DNA]</scope>
    <source>
        <strain evidence="2 3">PY_sf001</strain>
    </source>
</reference>
<keyword evidence="1" id="KW-1133">Transmembrane helix</keyword>
<dbReference type="Proteomes" id="UP000242188">
    <property type="component" value="Unassembled WGS sequence"/>
</dbReference>